<proteinExistence type="predicted"/>
<dbReference type="EMBL" id="JAUCBP010000002">
    <property type="protein sequence ID" value="MDM7859378.1"/>
    <property type="molecule type" value="Genomic_DNA"/>
</dbReference>
<keyword evidence="2" id="KW-1185">Reference proteome</keyword>
<gene>
    <name evidence="1" type="ORF">QTP81_02005</name>
</gene>
<name>A0ABT7ST63_9ALTE</name>
<dbReference type="Proteomes" id="UP001234343">
    <property type="component" value="Unassembled WGS sequence"/>
</dbReference>
<evidence type="ECO:0000313" key="1">
    <source>
        <dbReference type="EMBL" id="MDM7859378.1"/>
    </source>
</evidence>
<comment type="caution">
    <text evidence="1">The sequence shown here is derived from an EMBL/GenBank/DDBJ whole genome shotgun (WGS) entry which is preliminary data.</text>
</comment>
<accession>A0ABT7ST63</accession>
<dbReference type="RefSeq" id="WP_289363392.1">
    <property type="nucleotide sequence ID" value="NZ_JAUCBP010000002.1"/>
</dbReference>
<protein>
    <submittedName>
        <fullName evidence="1">Uncharacterized protein</fullName>
    </submittedName>
</protein>
<evidence type="ECO:0000313" key="2">
    <source>
        <dbReference type="Proteomes" id="UP001234343"/>
    </source>
</evidence>
<reference evidence="1 2" key="1">
    <citation type="submission" date="2023-06" db="EMBL/GenBank/DDBJ databases">
        <title>Alteromonas sp. ASW11-36 isolated from intertidal sand.</title>
        <authorList>
            <person name="Li Y."/>
        </authorList>
    </citation>
    <scope>NUCLEOTIDE SEQUENCE [LARGE SCALE GENOMIC DNA]</scope>
    <source>
        <strain evidence="1 2">ASW11-36</strain>
    </source>
</reference>
<sequence>MERLTVAKIGLVSGAGPISFISSAFGRSGEVLASAVNGAAPSPFPGGSFLTATASGPTPNNVGGRYPVSALGQSPSISNVGGGQLGRSVAAALVGDNNEEQVLAPSTDDE</sequence>
<organism evidence="1 2">
    <name type="scientific">Alteromonas arenosi</name>
    <dbReference type="NCBI Taxonomy" id="3055817"/>
    <lineage>
        <taxon>Bacteria</taxon>
        <taxon>Pseudomonadati</taxon>
        <taxon>Pseudomonadota</taxon>
        <taxon>Gammaproteobacteria</taxon>
        <taxon>Alteromonadales</taxon>
        <taxon>Alteromonadaceae</taxon>
        <taxon>Alteromonas/Salinimonas group</taxon>
        <taxon>Alteromonas</taxon>
    </lineage>
</organism>